<gene>
    <name evidence="1" type="ORF">AABB28_17745</name>
</gene>
<reference evidence="1 2" key="1">
    <citation type="submission" date="2024-04" db="EMBL/GenBank/DDBJ databases">
        <title>Phylogenomic analyses of a clade within the roseobacter group suggest taxonomic reassignments of species of the genera Aestuariivita, Citreicella, Loktanella, Nautella, Pelagibaca, Ruegeria, Thalassobius, Thiobacimonas and Tropicibacter, and the proposal o.</title>
        <authorList>
            <person name="Jeon C.O."/>
        </authorList>
    </citation>
    <scope>NUCLEOTIDE SEQUENCE [LARGE SCALE GENOMIC DNA]</scope>
    <source>
        <strain evidence="1 2">G8-12</strain>
    </source>
</reference>
<evidence type="ECO:0000313" key="2">
    <source>
        <dbReference type="Proteomes" id="UP001451782"/>
    </source>
</evidence>
<sequence length="143" mass="15954">MSKTVHILKLSVGTEDMADLAAWQATKRAQTEDALPRHITRMWPKRGDEILNGGSIFWVIKGVILCRQPILRLDEYIGADDIRRCAIVCKPGLIRVEATPKRAFQGWRYLPTADAPRDLPAGRQDEEALPPELSKALAAIGVR</sequence>
<keyword evidence="2" id="KW-1185">Reference proteome</keyword>
<dbReference type="Proteomes" id="UP001451782">
    <property type="component" value="Chromosome"/>
</dbReference>
<dbReference type="Pfam" id="PF07370">
    <property type="entry name" value="DUF1489"/>
    <property type="match status" value="1"/>
</dbReference>
<organism evidence="1 2">
    <name type="scientific">Yoonia algicola</name>
    <dbReference type="NCBI Taxonomy" id="3137368"/>
    <lineage>
        <taxon>Bacteria</taxon>
        <taxon>Pseudomonadati</taxon>
        <taxon>Pseudomonadota</taxon>
        <taxon>Alphaproteobacteria</taxon>
        <taxon>Rhodobacterales</taxon>
        <taxon>Paracoccaceae</taxon>
        <taxon>Yoonia</taxon>
    </lineage>
</organism>
<dbReference type="InterPro" id="IPR008320">
    <property type="entry name" value="UCP032025"/>
</dbReference>
<dbReference type="AlphaFoldDB" id="A0AAN0M1W8"/>
<proteinExistence type="predicted"/>
<protein>
    <submittedName>
        <fullName evidence="1">DUF1489 domain-containing protein</fullName>
    </submittedName>
</protein>
<evidence type="ECO:0000313" key="1">
    <source>
        <dbReference type="EMBL" id="WZU63649.1"/>
    </source>
</evidence>
<dbReference type="RefSeq" id="WP_342070025.1">
    <property type="nucleotide sequence ID" value="NZ_CP151762.1"/>
</dbReference>
<name>A0AAN0M1W8_9RHOB</name>
<dbReference type="EMBL" id="CP151762">
    <property type="protein sequence ID" value="WZU63649.1"/>
    <property type="molecule type" value="Genomic_DNA"/>
</dbReference>
<accession>A0AAN0M1W8</accession>
<dbReference type="KEGG" id="yag:AABB28_17745"/>
<dbReference type="PIRSF" id="PIRSF032025">
    <property type="entry name" value="UCP032025"/>
    <property type="match status" value="1"/>
</dbReference>